<dbReference type="InterPro" id="IPR051015">
    <property type="entry name" value="EvgA-like"/>
</dbReference>
<protein>
    <submittedName>
        <fullName evidence="2">Response regulator transcription factor</fullName>
    </submittedName>
</protein>
<dbReference type="PANTHER" id="PTHR45566:SF1">
    <property type="entry name" value="HTH-TYPE TRANSCRIPTIONAL REGULATOR YHJB-RELATED"/>
    <property type="match status" value="1"/>
</dbReference>
<dbReference type="PRINTS" id="PR00038">
    <property type="entry name" value="HTHLUXR"/>
</dbReference>
<organism evidence="2 3">
    <name type="scientific">Campylobacter anatolicus</name>
    <dbReference type="NCBI Taxonomy" id="2829105"/>
    <lineage>
        <taxon>Bacteria</taxon>
        <taxon>Pseudomonadati</taxon>
        <taxon>Campylobacterota</taxon>
        <taxon>Epsilonproteobacteria</taxon>
        <taxon>Campylobacterales</taxon>
        <taxon>Campylobacteraceae</taxon>
        <taxon>Campylobacter</taxon>
    </lineage>
</organism>
<evidence type="ECO:0000259" key="1">
    <source>
        <dbReference type="PROSITE" id="PS50043"/>
    </source>
</evidence>
<dbReference type="Proteomes" id="UP000682951">
    <property type="component" value="Unassembled WGS sequence"/>
</dbReference>
<dbReference type="InterPro" id="IPR036388">
    <property type="entry name" value="WH-like_DNA-bd_sf"/>
</dbReference>
<dbReference type="Gene3D" id="3.40.50.2300">
    <property type="match status" value="1"/>
</dbReference>
<dbReference type="PROSITE" id="PS50043">
    <property type="entry name" value="HTH_LUXR_2"/>
    <property type="match status" value="1"/>
</dbReference>
<evidence type="ECO:0000313" key="3">
    <source>
        <dbReference type="Proteomes" id="UP000682951"/>
    </source>
</evidence>
<dbReference type="InterPro" id="IPR000792">
    <property type="entry name" value="Tscrpt_reg_LuxR_C"/>
</dbReference>
<dbReference type="Pfam" id="PF00196">
    <property type="entry name" value="GerE"/>
    <property type="match status" value="1"/>
</dbReference>
<dbReference type="SMART" id="SM00421">
    <property type="entry name" value="HTH_LUXR"/>
    <property type="match status" value="1"/>
</dbReference>
<gene>
    <name evidence="2" type="ORF">KDD93_08390</name>
</gene>
<comment type="caution">
    <text evidence="2">The sequence shown here is derived from an EMBL/GenBank/DDBJ whole genome shotgun (WGS) entry which is preliminary data.</text>
</comment>
<dbReference type="CDD" id="cd06170">
    <property type="entry name" value="LuxR_C_like"/>
    <property type="match status" value="1"/>
</dbReference>
<feature type="domain" description="HTH luxR-type" evidence="1">
    <location>
        <begin position="143"/>
        <end position="208"/>
    </location>
</feature>
<sequence>MEIVLFTKNGSLNNLWRSYSLGKNVKFAHNKKDFLNVLRDYKVEIAGIDFDTIKDDIKGNLDELSLKFPNTKIFILANEPNFIQGKYMLALGIKGYANSHMQEIHFKDAFKAIGDGSVWLYPEFVQEMIVELTNSYENINSTKNDSLDVLTSREKEVADLVYKGLTNQEISDNIDATLRTVKAHITSIYSKLGVKDRIGLVLFMQKLANA</sequence>
<dbReference type="RefSeq" id="WP_212142416.1">
    <property type="nucleotide sequence ID" value="NZ_JAGSSW010000009.1"/>
</dbReference>
<proteinExistence type="predicted"/>
<dbReference type="InterPro" id="IPR016032">
    <property type="entry name" value="Sig_transdc_resp-reg_C-effctor"/>
</dbReference>
<dbReference type="SUPFAM" id="SSF46894">
    <property type="entry name" value="C-terminal effector domain of the bipartite response regulators"/>
    <property type="match status" value="1"/>
</dbReference>
<keyword evidence="3" id="KW-1185">Reference proteome</keyword>
<reference evidence="2 3" key="1">
    <citation type="submission" date="2021-04" db="EMBL/GenBank/DDBJ databases">
        <title>Molecular and phenotypic characterization and identification of bacterial isolates recovered from the Anatolian ground squirrels (Spermophilus xanthoprymnus) and which have the potential to form a new species in the Campylobacter genus.</title>
        <authorList>
            <person name="Aydin F."/>
            <person name="Abay S."/>
            <person name="Kayman T."/>
            <person name="Karakaya E."/>
            <person name="Mustak H.K."/>
            <person name="Mustak I.B."/>
            <person name="Bilgin N."/>
            <person name="Duzler A."/>
            <person name="Sahin O."/>
            <person name="Guran O."/>
            <person name="Saticioglu I.B."/>
        </authorList>
    </citation>
    <scope>NUCLEOTIDE SEQUENCE [LARGE SCALE GENOMIC DNA]</scope>
    <source>
        <strain evidence="3">faydin-G24</strain>
    </source>
</reference>
<dbReference type="PANTHER" id="PTHR45566">
    <property type="entry name" value="HTH-TYPE TRANSCRIPTIONAL REGULATOR YHJB-RELATED"/>
    <property type="match status" value="1"/>
</dbReference>
<name>A0ABS5HJY2_9BACT</name>
<dbReference type="EMBL" id="JAGSSW010000009">
    <property type="protein sequence ID" value="MBR8464575.1"/>
    <property type="molecule type" value="Genomic_DNA"/>
</dbReference>
<evidence type="ECO:0000313" key="2">
    <source>
        <dbReference type="EMBL" id="MBR8464575.1"/>
    </source>
</evidence>
<dbReference type="Gene3D" id="1.10.10.10">
    <property type="entry name" value="Winged helix-like DNA-binding domain superfamily/Winged helix DNA-binding domain"/>
    <property type="match status" value="1"/>
</dbReference>
<accession>A0ABS5HJY2</accession>